<sequence>MTAAQTNVTNQLKKPTDSSSSGAEIWQQKVADADLLEAFEKMSAVLHEQADKIAGRFPVPAAAAAAAAASESPLPFSVDPATPQLAAMTLQEWVLNQVAMACQGVHCTIENPPCMFWMQQHGGDSHSR</sequence>
<dbReference type="Proteomes" id="UP000256970">
    <property type="component" value="Unassembled WGS sequence"/>
</dbReference>
<keyword evidence="3" id="KW-1185">Reference proteome</keyword>
<proteinExistence type="predicted"/>
<evidence type="ECO:0000313" key="2">
    <source>
        <dbReference type="EMBL" id="SZX61250.1"/>
    </source>
</evidence>
<dbReference type="AlphaFoldDB" id="A0A383V8G4"/>
<protein>
    <submittedName>
        <fullName evidence="2">Uncharacterized protein</fullName>
    </submittedName>
</protein>
<feature type="region of interest" description="Disordered" evidence="1">
    <location>
        <begin position="1"/>
        <end position="25"/>
    </location>
</feature>
<gene>
    <name evidence="2" type="ORF">BQ4739_LOCUS1763</name>
</gene>
<organism evidence="2 3">
    <name type="scientific">Tetradesmus obliquus</name>
    <name type="common">Green alga</name>
    <name type="synonym">Acutodesmus obliquus</name>
    <dbReference type="NCBI Taxonomy" id="3088"/>
    <lineage>
        <taxon>Eukaryota</taxon>
        <taxon>Viridiplantae</taxon>
        <taxon>Chlorophyta</taxon>
        <taxon>core chlorophytes</taxon>
        <taxon>Chlorophyceae</taxon>
        <taxon>CS clade</taxon>
        <taxon>Sphaeropleales</taxon>
        <taxon>Scenedesmaceae</taxon>
        <taxon>Tetradesmus</taxon>
    </lineage>
</organism>
<feature type="compositionally biased region" description="Polar residues" evidence="1">
    <location>
        <begin position="1"/>
        <end position="22"/>
    </location>
</feature>
<evidence type="ECO:0000313" key="3">
    <source>
        <dbReference type="Proteomes" id="UP000256970"/>
    </source>
</evidence>
<reference evidence="2 3" key="1">
    <citation type="submission" date="2016-10" db="EMBL/GenBank/DDBJ databases">
        <authorList>
            <person name="Cai Z."/>
        </authorList>
    </citation>
    <scope>NUCLEOTIDE SEQUENCE [LARGE SCALE GENOMIC DNA]</scope>
</reference>
<accession>A0A383V8G4</accession>
<name>A0A383V8G4_TETOB</name>
<dbReference type="EMBL" id="FNXT01000132">
    <property type="protein sequence ID" value="SZX61250.1"/>
    <property type="molecule type" value="Genomic_DNA"/>
</dbReference>
<evidence type="ECO:0000256" key="1">
    <source>
        <dbReference type="SAM" id="MobiDB-lite"/>
    </source>
</evidence>